<evidence type="ECO:0000313" key="2">
    <source>
        <dbReference type="Proteomes" id="UP000002535"/>
    </source>
</evidence>
<keyword evidence="2" id="KW-1185">Reference proteome</keyword>
<name>Q46J79_PROMT</name>
<dbReference type="KEGG" id="pmn:PMN2A_0958"/>
<protein>
    <submittedName>
        <fullName evidence="1">Uncharacterized protein</fullName>
    </submittedName>
</protein>
<evidence type="ECO:0000313" key="1">
    <source>
        <dbReference type="EMBL" id="AAZ58449.1"/>
    </source>
</evidence>
<sequence length="119" mass="13958">MSILLLAIAIFVMTRIYKKVMNSLLRLLEDQMSNFNDFQKMINSLNKEKLSDLCEEFLTNHEAAMNILFKYCSEFGLIFDSQEIKDNMTIMHKNGDFDNIVCFGIELSENQLYKKFHPS</sequence>
<dbReference type="AlphaFoldDB" id="Q46J79"/>
<dbReference type="Proteomes" id="UP000002535">
    <property type="component" value="Chromosome"/>
</dbReference>
<accession>Q46J79</accession>
<dbReference type="EMBL" id="CP000095">
    <property type="protein sequence ID" value="AAZ58449.1"/>
    <property type="molecule type" value="Genomic_DNA"/>
</dbReference>
<gene>
    <name evidence="1" type="ordered locus">PMN2A_0958</name>
</gene>
<dbReference type="RefSeq" id="WP_011295305.1">
    <property type="nucleotide sequence ID" value="NC_007335.2"/>
</dbReference>
<reference evidence="1 2" key="1">
    <citation type="journal article" date="2007" name="PLoS Genet.">
        <title>Patterns and implications of gene gain and loss in the evolution of Prochlorococcus.</title>
        <authorList>
            <person name="Kettler G.C."/>
            <person name="Martiny A.C."/>
            <person name="Huang K."/>
            <person name="Zucker J."/>
            <person name="Coleman M.L."/>
            <person name="Rodrigue S."/>
            <person name="Chen F."/>
            <person name="Lapidus A."/>
            <person name="Ferriera S."/>
            <person name="Johnson J."/>
            <person name="Steglich C."/>
            <person name="Church G.M."/>
            <person name="Richardson P."/>
            <person name="Chisholm S.W."/>
        </authorList>
    </citation>
    <scope>NUCLEOTIDE SEQUENCE [LARGE SCALE GENOMIC DNA]</scope>
    <source>
        <strain evidence="1 2">NATL2A</strain>
    </source>
</reference>
<organism evidence="1 2">
    <name type="scientific">Prochlorococcus marinus (strain NATL2A)</name>
    <dbReference type="NCBI Taxonomy" id="59920"/>
    <lineage>
        <taxon>Bacteria</taxon>
        <taxon>Bacillati</taxon>
        <taxon>Cyanobacteriota</taxon>
        <taxon>Cyanophyceae</taxon>
        <taxon>Synechococcales</taxon>
        <taxon>Prochlorococcaceae</taxon>
        <taxon>Prochlorococcus</taxon>
    </lineage>
</organism>
<proteinExistence type="predicted"/>
<dbReference type="HOGENOM" id="CLU_166829_0_0_3"/>